<feature type="region of interest" description="Disordered" evidence="7">
    <location>
        <begin position="92"/>
        <end position="118"/>
    </location>
</feature>
<feature type="region of interest" description="Disordered" evidence="7">
    <location>
        <begin position="229"/>
        <end position="250"/>
    </location>
</feature>
<evidence type="ECO:0000256" key="1">
    <source>
        <dbReference type="ARBA" id="ARBA00004245"/>
    </source>
</evidence>
<keyword evidence="5" id="KW-0505">Motor protein</keyword>
<feature type="coiled-coil region" evidence="6">
    <location>
        <begin position="369"/>
        <end position="497"/>
    </location>
</feature>
<keyword evidence="6" id="KW-0175">Coiled coil</keyword>
<dbReference type="InterPro" id="IPR027417">
    <property type="entry name" value="P-loop_NTPase"/>
</dbReference>
<dbReference type="AlphaFoldDB" id="A0A8J2RQG4"/>
<dbReference type="GO" id="GO:0005524">
    <property type="term" value="F:ATP binding"/>
    <property type="evidence" value="ECO:0007669"/>
    <property type="project" value="UniProtKB-UniRule"/>
</dbReference>
<dbReference type="InterPro" id="IPR027640">
    <property type="entry name" value="Kinesin-like_fam"/>
</dbReference>
<dbReference type="SUPFAM" id="SSF52540">
    <property type="entry name" value="P-loop containing nucleoside triphosphate hydrolases"/>
    <property type="match status" value="1"/>
</dbReference>
<evidence type="ECO:0000256" key="7">
    <source>
        <dbReference type="SAM" id="MobiDB-lite"/>
    </source>
</evidence>
<dbReference type="GO" id="GO:0007018">
    <property type="term" value="P:microtubule-based movement"/>
    <property type="evidence" value="ECO:0007669"/>
    <property type="project" value="InterPro"/>
</dbReference>
<feature type="region of interest" description="Disordered" evidence="7">
    <location>
        <begin position="28"/>
        <end position="49"/>
    </location>
</feature>
<comment type="similarity">
    <text evidence="5">Belongs to the TRAFAC class myosin-kinesin ATPase superfamily. Kinesin family.</text>
</comment>
<dbReference type="Proteomes" id="UP000789390">
    <property type="component" value="Unassembled WGS sequence"/>
</dbReference>
<evidence type="ECO:0000313" key="9">
    <source>
        <dbReference type="EMBL" id="CAH0107031.1"/>
    </source>
</evidence>
<evidence type="ECO:0000256" key="4">
    <source>
        <dbReference type="ARBA" id="ARBA00023212"/>
    </source>
</evidence>
<comment type="subcellular location">
    <subcellularLocation>
        <location evidence="1">Cytoplasm</location>
        <location evidence="1">Cytoskeleton</location>
    </subcellularLocation>
</comment>
<feature type="binding site" evidence="5">
    <location>
        <begin position="593"/>
        <end position="600"/>
    </location>
    <ligand>
        <name>ATP</name>
        <dbReference type="ChEBI" id="CHEBI:30616"/>
    </ligand>
</feature>
<keyword evidence="4" id="KW-0963">Cytoplasm</keyword>
<feature type="domain" description="Kinesin motor" evidence="8">
    <location>
        <begin position="514"/>
        <end position="833"/>
    </location>
</feature>
<sequence length="867" mass="98013">MFLHPVMCSAVHVVPDGAISLFHLSPSSYTKSSSINNSSSLNRRSTDGDKAGADIESLKKQLLIVDQRLATLTGRLEVLKAVQQVLPAVPSGTEINSETDEPDSLETTKDVTSSIQSVTGTIRQKKGVGKITSSNTQSANESDLLALLQLERLAQQASRRDYELLRKQYQRLKEELEWRDSGHGDDLGDAEFSSELISDRDRDSDSVQMKPCVALKSWTWRSSSTVRSSRQSAATIRQSHRGDNTSTCSSLESTSLASENKHLWNEIHARDRIIAQLRSTIAELEPVTENARAEAAQRDMINKELDRKNQELQMVINNLTANIEALRAYQLTEQHIHDKTFISSDDNIQRKRTYKVNENKEFVQMRGMITELQQKENEYKSRIEQLEKVLRQSNSLPEVPNLEELERHVTHMEQELEKKNEQLVVFEHYVATKEEEYSILKHDLETIQEENCRLKSEVNETIYRDRESNVEKLEQVGRELQQTLEANKRLIEDINRERVLRKKYFNTIEDLKGKIRVYCRLRPLTPVEQRIQHSVANVIDPYTLVINTPKGPKEFHFDRVFLPDDTQETVFEDTHTLVQSAFDGYNVCICAYGQTGSGKTHTIIGDDVQPGLATRTFQRIFQLAADHHAQFDVQVSCSMLELYNDRLIDLLRLSDQAEVKLEIKKDKRGIVWVQGSRISPVTNANQLSDLFQRGLNSRHTGSTRMNDRSSRSHLIVSINIECTSRLHGTVNHGKVSLLDLAGSERFAKSGSTGDQLREASSINKSLSTLGDVISALASEQPHTPYRNSKLTMLMQDSLGGNAKTLLFVTASIAAFNLDETLTSLTYASRAKAVTNAAQKNADCKEIARLKAIIHKLRRGEDDVEDTS</sequence>
<dbReference type="PROSITE" id="PS50067">
    <property type="entry name" value="KINESIN_MOTOR_2"/>
    <property type="match status" value="1"/>
</dbReference>
<evidence type="ECO:0000256" key="5">
    <source>
        <dbReference type="PROSITE-ProRule" id="PRU00283"/>
    </source>
</evidence>
<dbReference type="Gene3D" id="3.40.850.10">
    <property type="entry name" value="Kinesin motor domain"/>
    <property type="match status" value="1"/>
</dbReference>
<gene>
    <name evidence="9" type="ORF">DGAL_LOCUS10315</name>
</gene>
<dbReference type="InterPro" id="IPR036961">
    <property type="entry name" value="Kinesin_motor_dom_sf"/>
</dbReference>
<name>A0A8J2RQG4_9CRUS</name>
<dbReference type="Pfam" id="PF00225">
    <property type="entry name" value="Kinesin"/>
    <property type="match status" value="1"/>
</dbReference>
<dbReference type="OrthoDB" id="3176171at2759"/>
<feature type="compositionally biased region" description="Low complexity" evidence="7">
    <location>
        <begin position="28"/>
        <end position="43"/>
    </location>
</feature>
<keyword evidence="2 5" id="KW-0547">Nucleotide-binding</keyword>
<organism evidence="9 10">
    <name type="scientific">Daphnia galeata</name>
    <dbReference type="NCBI Taxonomy" id="27404"/>
    <lineage>
        <taxon>Eukaryota</taxon>
        <taxon>Metazoa</taxon>
        <taxon>Ecdysozoa</taxon>
        <taxon>Arthropoda</taxon>
        <taxon>Crustacea</taxon>
        <taxon>Branchiopoda</taxon>
        <taxon>Diplostraca</taxon>
        <taxon>Cladocera</taxon>
        <taxon>Anomopoda</taxon>
        <taxon>Daphniidae</taxon>
        <taxon>Daphnia</taxon>
    </lineage>
</organism>
<dbReference type="SMART" id="SM00129">
    <property type="entry name" value="KISc"/>
    <property type="match status" value="1"/>
</dbReference>
<keyword evidence="4" id="KW-0206">Cytoskeleton</keyword>
<dbReference type="GO" id="GO:0015630">
    <property type="term" value="C:microtubule cytoskeleton"/>
    <property type="evidence" value="ECO:0007669"/>
    <property type="project" value="UniProtKB-ARBA"/>
</dbReference>
<protein>
    <recommendedName>
        <fullName evidence="8">Kinesin motor domain-containing protein</fullName>
    </recommendedName>
</protein>
<dbReference type="EMBL" id="CAKKLH010000246">
    <property type="protein sequence ID" value="CAH0107031.1"/>
    <property type="molecule type" value="Genomic_DNA"/>
</dbReference>
<keyword evidence="3 5" id="KW-0067">ATP-binding</keyword>
<evidence type="ECO:0000259" key="8">
    <source>
        <dbReference type="PROSITE" id="PS50067"/>
    </source>
</evidence>
<dbReference type="PANTHER" id="PTHR47972:SF16">
    <property type="entry name" value="KINESIN-LIKE PROTEIN"/>
    <property type="match status" value="1"/>
</dbReference>
<evidence type="ECO:0000256" key="3">
    <source>
        <dbReference type="ARBA" id="ARBA00022840"/>
    </source>
</evidence>
<proteinExistence type="inferred from homology"/>
<comment type="caution">
    <text evidence="9">The sequence shown here is derived from an EMBL/GenBank/DDBJ whole genome shotgun (WGS) entry which is preliminary data.</text>
</comment>
<keyword evidence="10" id="KW-1185">Reference proteome</keyword>
<dbReference type="GO" id="GO:0003777">
    <property type="term" value="F:microtubule motor activity"/>
    <property type="evidence" value="ECO:0007669"/>
    <property type="project" value="InterPro"/>
</dbReference>
<reference evidence="9" key="1">
    <citation type="submission" date="2021-11" db="EMBL/GenBank/DDBJ databases">
        <authorList>
            <person name="Schell T."/>
        </authorList>
    </citation>
    <scope>NUCLEOTIDE SEQUENCE</scope>
    <source>
        <strain evidence="9">M5</strain>
    </source>
</reference>
<dbReference type="FunFam" id="3.40.850.10:FF:000113">
    <property type="entry name" value="Kinesin-like protein"/>
    <property type="match status" value="1"/>
</dbReference>
<dbReference type="GO" id="GO:0008017">
    <property type="term" value="F:microtubule binding"/>
    <property type="evidence" value="ECO:0007669"/>
    <property type="project" value="InterPro"/>
</dbReference>
<feature type="coiled-coil region" evidence="6">
    <location>
        <begin position="293"/>
        <end position="329"/>
    </location>
</feature>
<dbReference type="PANTHER" id="PTHR47972">
    <property type="entry name" value="KINESIN-LIKE PROTEIN KLP-3"/>
    <property type="match status" value="1"/>
</dbReference>
<accession>A0A8J2RQG4</accession>
<dbReference type="InterPro" id="IPR001752">
    <property type="entry name" value="Kinesin_motor_dom"/>
</dbReference>
<evidence type="ECO:0000313" key="10">
    <source>
        <dbReference type="Proteomes" id="UP000789390"/>
    </source>
</evidence>
<evidence type="ECO:0000256" key="2">
    <source>
        <dbReference type="ARBA" id="ARBA00022741"/>
    </source>
</evidence>
<dbReference type="PRINTS" id="PR00380">
    <property type="entry name" value="KINESINHEAVY"/>
</dbReference>
<evidence type="ECO:0000256" key="6">
    <source>
        <dbReference type="SAM" id="Coils"/>
    </source>
</evidence>